<name>J4G9Z8_9APHY</name>
<keyword evidence="13" id="KW-1185">Reference proteome</keyword>
<evidence type="ECO:0000313" key="12">
    <source>
        <dbReference type="EMBL" id="CCM03583.1"/>
    </source>
</evidence>
<dbReference type="STRING" id="599839.J4G9Z8"/>
<dbReference type="OrthoDB" id="21292at2759"/>
<keyword evidence="8 9" id="KW-0472">Membrane</keyword>
<proteinExistence type="inferred from homology"/>
<dbReference type="GO" id="GO:1990575">
    <property type="term" value="P:mitochondrial L-ornithine transmembrane transport"/>
    <property type="evidence" value="ECO:0007669"/>
    <property type="project" value="TreeGrafter"/>
</dbReference>
<feature type="transmembrane region" description="Helical" evidence="11">
    <location>
        <begin position="82"/>
        <end position="105"/>
    </location>
</feature>
<keyword evidence="4 9" id="KW-0812">Transmembrane</keyword>
<dbReference type="InterPro" id="IPR050567">
    <property type="entry name" value="Mitochondrial_Carrier"/>
</dbReference>
<dbReference type="PANTHER" id="PTHR45624">
    <property type="entry name" value="MITOCHONDRIAL BASIC AMINO ACIDS TRANSPORTER-RELATED"/>
    <property type="match status" value="1"/>
</dbReference>
<evidence type="ECO:0000256" key="8">
    <source>
        <dbReference type="ARBA" id="ARBA00023136"/>
    </source>
</evidence>
<evidence type="ECO:0000313" key="13">
    <source>
        <dbReference type="Proteomes" id="UP000006352"/>
    </source>
</evidence>
<evidence type="ECO:0000256" key="9">
    <source>
        <dbReference type="PROSITE-ProRule" id="PRU00282"/>
    </source>
</evidence>
<keyword evidence="5" id="KW-0677">Repeat</keyword>
<feature type="repeat" description="Solcar" evidence="9">
    <location>
        <begin position="9"/>
        <end position="111"/>
    </location>
</feature>
<feature type="transmembrane region" description="Helical" evidence="11">
    <location>
        <begin position="177"/>
        <end position="202"/>
    </location>
</feature>
<dbReference type="Proteomes" id="UP000006352">
    <property type="component" value="Unassembled WGS sequence"/>
</dbReference>
<dbReference type="Pfam" id="PF00153">
    <property type="entry name" value="Mito_carr"/>
    <property type="match status" value="1"/>
</dbReference>
<evidence type="ECO:0000256" key="4">
    <source>
        <dbReference type="ARBA" id="ARBA00022692"/>
    </source>
</evidence>
<feature type="transmembrane region" description="Helical" evidence="11">
    <location>
        <begin position="316"/>
        <end position="336"/>
    </location>
</feature>
<dbReference type="HOGENOM" id="CLU_044884_0_0_1"/>
<dbReference type="PROSITE" id="PS50920">
    <property type="entry name" value="SOLCAR"/>
    <property type="match status" value="1"/>
</dbReference>
<accession>J4G9Z8</accession>
<protein>
    <recommendedName>
        <fullName evidence="14">Mitochondrial carrier</fullName>
    </recommendedName>
</protein>
<dbReference type="EMBL" id="HE797119">
    <property type="protein sequence ID" value="CCM03583.1"/>
    <property type="molecule type" value="Genomic_DNA"/>
</dbReference>
<keyword evidence="3 10" id="KW-0813">Transport</keyword>
<evidence type="ECO:0000256" key="2">
    <source>
        <dbReference type="ARBA" id="ARBA00006375"/>
    </source>
</evidence>
<keyword evidence="7" id="KW-0496">Mitochondrion</keyword>
<evidence type="ECO:0000256" key="5">
    <source>
        <dbReference type="ARBA" id="ARBA00022737"/>
    </source>
</evidence>
<evidence type="ECO:0000256" key="7">
    <source>
        <dbReference type="ARBA" id="ARBA00023128"/>
    </source>
</evidence>
<feature type="transmembrane region" description="Helical" evidence="11">
    <location>
        <begin position="222"/>
        <end position="242"/>
    </location>
</feature>
<feature type="transmembrane region" description="Helical" evidence="11">
    <location>
        <begin position="125"/>
        <end position="149"/>
    </location>
</feature>
<evidence type="ECO:0000256" key="6">
    <source>
        <dbReference type="ARBA" id="ARBA00022989"/>
    </source>
</evidence>
<sequence length="338" mass="37180">MSAVEPTAFELIKDGVIIALTLVASLLMTIPLTGTLVRLRANYNPRGLRLDAEGNIEPHTGPVVTSFFGMLRRVRRIEGWAGLYKGTMPTILFSLVLTLFTVAVLGASMASTPGRAIPPAVAGPFGTLAFGLVSMLLFLPFAILTYRAITTPYKLPYFRPLYSLRILLTPTERKKPWMLYSTPGLLAAQCIQIVYTAFLLTALRSFLVPRPGPDDFMASVKFGIYIGVEVVSVVVICPLEVITTKLAIQRNHAAPEYNSVEQEAEDDMIDGEEYTEYSGAEEDVIGLRHEKDPYLGLVDCAKRIVDEEGWKALYRAWWLTMLGGIVSALAAGVPYVRS</sequence>
<dbReference type="PANTHER" id="PTHR45624:SF12">
    <property type="entry name" value="MITOCHONDRIAL ORNITHINE TRANSPORTER 1"/>
    <property type="match status" value="1"/>
</dbReference>
<dbReference type="RefSeq" id="XP_012182866.1">
    <property type="nucleotide sequence ID" value="XM_012327476.1"/>
</dbReference>
<evidence type="ECO:0000256" key="3">
    <source>
        <dbReference type="ARBA" id="ARBA00022448"/>
    </source>
</evidence>
<dbReference type="AlphaFoldDB" id="J4G9Z8"/>
<dbReference type="InterPro" id="IPR023395">
    <property type="entry name" value="MCP_dom_sf"/>
</dbReference>
<evidence type="ECO:0000256" key="11">
    <source>
        <dbReference type="SAM" id="Phobius"/>
    </source>
</evidence>
<evidence type="ECO:0000256" key="1">
    <source>
        <dbReference type="ARBA" id="ARBA00004225"/>
    </source>
</evidence>
<reference evidence="12 13" key="1">
    <citation type="journal article" date="2012" name="Appl. Environ. Microbiol.">
        <title>Short-read sequencing for genomic analysis of the brown rot fungus Fibroporia radiculosa.</title>
        <authorList>
            <person name="Tang J.D."/>
            <person name="Perkins A.D."/>
            <person name="Sonstegard T.S."/>
            <person name="Schroeder S.G."/>
            <person name="Burgess S.C."/>
            <person name="Diehl S.V."/>
        </authorList>
    </citation>
    <scope>NUCLEOTIDE SEQUENCE [LARGE SCALE GENOMIC DNA]</scope>
    <source>
        <strain evidence="12 13">TFFH 294</strain>
    </source>
</reference>
<dbReference type="SUPFAM" id="SSF103506">
    <property type="entry name" value="Mitochondrial carrier"/>
    <property type="match status" value="2"/>
</dbReference>
<dbReference type="InParanoid" id="J4G9Z8"/>
<evidence type="ECO:0008006" key="14">
    <source>
        <dbReference type="Google" id="ProtNLM"/>
    </source>
</evidence>
<dbReference type="GeneID" id="24098494"/>
<dbReference type="GO" id="GO:0031966">
    <property type="term" value="C:mitochondrial membrane"/>
    <property type="evidence" value="ECO:0007669"/>
    <property type="project" value="UniProtKB-SubCell"/>
</dbReference>
<gene>
    <name evidence="12" type="ORF">FIBRA_05720</name>
</gene>
<comment type="subcellular location">
    <subcellularLocation>
        <location evidence="1">Mitochondrion membrane</location>
        <topology evidence="1">Multi-pass membrane protein</topology>
    </subcellularLocation>
</comment>
<dbReference type="GO" id="GO:0000064">
    <property type="term" value="F:L-ornithine transmembrane transporter activity"/>
    <property type="evidence" value="ECO:0007669"/>
    <property type="project" value="TreeGrafter"/>
</dbReference>
<feature type="transmembrane region" description="Helical" evidence="11">
    <location>
        <begin position="16"/>
        <end position="39"/>
    </location>
</feature>
<organism evidence="12 13">
    <name type="scientific">Fibroporia radiculosa</name>
    <dbReference type="NCBI Taxonomy" id="599839"/>
    <lineage>
        <taxon>Eukaryota</taxon>
        <taxon>Fungi</taxon>
        <taxon>Dikarya</taxon>
        <taxon>Basidiomycota</taxon>
        <taxon>Agaricomycotina</taxon>
        <taxon>Agaricomycetes</taxon>
        <taxon>Polyporales</taxon>
        <taxon>Fibroporiaceae</taxon>
        <taxon>Fibroporia</taxon>
    </lineage>
</organism>
<dbReference type="InterPro" id="IPR018108">
    <property type="entry name" value="MCP_transmembrane"/>
</dbReference>
<comment type="similarity">
    <text evidence="2 10">Belongs to the mitochondrial carrier (TC 2.A.29) family.</text>
</comment>
<dbReference type="Gene3D" id="1.50.40.10">
    <property type="entry name" value="Mitochondrial carrier domain"/>
    <property type="match status" value="2"/>
</dbReference>
<evidence type="ECO:0000256" key="10">
    <source>
        <dbReference type="RuleBase" id="RU000488"/>
    </source>
</evidence>
<keyword evidence="6 11" id="KW-1133">Transmembrane helix</keyword>